<sequence length="269" mass="29530">MASTEFRSRHPCPQACSSGDASRSRLPGVAFFLPLRRALASVQPAPPFWPLLTASWPMGSLQCIPGTFRGQKAVSRRGRSSCSRACEHRWSFRRSIRSFVCRRNAYQIPQSPELLCLAQQGTQLEPPHQQPRVDRCLSPSSLSRTPLLPCATAAALPATRINSQHLNTGPCSLPTNPPLPGYCPSVPDSPHPLRISTPAHSRPLLRLLPCITGTTFHFPQIQIPRTPLKLSHDQPGACRSRRQTSLAPTIVTSGPLLYTDDKTLSSLPR</sequence>
<evidence type="ECO:0000313" key="2">
    <source>
        <dbReference type="EMBL" id="PWN17875.1"/>
    </source>
</evidence>
<dbReference type="RefSeq" id="XP_025345035.1">
    <property type="nucleotide sequence ID" value="XM_025489186.1"/>
</dbReference>
<protein>
    <submittedName>
        <fullName evidence="2">Uncharacterized protein</fullName>
    </submittedName>
</protein>
<accession>A0A316U4L1</accession>
<dbReference type="EMBL" id="KZ819340">
    <property type="protein sequence ID" value="PWN17875.1"/>
    <property type="molecule type" value="Genomic_DNA"/>
</dbReference>
<proteinExistence type="predicted"/>
<evidence type="ECO:0000313" key="3">
    <source>
        <dbReference type="Proteomes" id="UP000245942"/>
    </source>
</evidence>
<name>A0A316U4L1_9BASI</name>
<dbReference type="AlphaFoldDB" id="A0A316U4L1"/>
<keyword evidence="3" id="KW-1185">Reference proteome</keyword>
<gene>
    <name evidence="2" type="ORF">BCV69DRAFT_127002</name>
</gene>
<evidence type="ECO:0000256" key="1">
    <source>
        <dbReference type="SAM" id="MobiDB-lite"/>
    </source>
</evidence>
<dbReference type="Proteomes" id="UP000245942">
    <property type="component" value="Unassembled WGS sequence"/>
</dbReference>
<reference evidence="2 3" key="1">
    <citation type="journal article" date="2018" name="Mol. Biol. Evol.">
        <title>Broad Genomic Sampling Reveals a Smut Pathogenic Ancestry of the Fungal Clade Ustilaginomycotina.</title>
        <authorList>
            <person name="Kijpornyongpan T."/>
            <person name="Mondo S.J."/>
            <person name="Barry K."/>
            <person name="Sandor L."/>
            <person name="Lee J."/>
            <person name="Lipzen A."/>
            <person name="Pangilinan J."/>
            <person name="LaButti K."/>
            <person name="Hainaut M."/>
            <person name="Henrissat B."/>
            <person name="Grigoriev I.V."/>
            <person name="Spatafora J.W."/>
            <person name="Aime M.C."/>
        </authorList>
    </citation>
    <scope>NUCLEOTIDE SEQUENCE [LARGE SCALE GENOMIC DNA]</scope>
    <source>
        <strain evidence="2 3">MCA 4718</strain>
    </source>
</reference>
<dbReference type="GeneID" id="37010920"/>
<organism evidence="2 3">
    <name type="scientific">Pseudomicrostroma glucosiphilum</name>
    <dbReference type="NCBI Taxonomy" id="1684307"/>
    <lineage>
        <taxon>Eukaryota</taxon>
        <taxon>Fungi</taxon>
        <taxon>Dikarya</taxon>
        <taxon>Basidiomycota</taxon>
        <taxon>Ustilaginomycotina</taxon>
        <taxon>Exobasidiomycetes</taxon>
        <taxon>Microstromatales</taxon>
        <taxon>Microstromatales incertae sedis</taxon>
        <taxon>Pseudomicrostroma</taxon>
    </lineage>
</organism>
<feature type="region of interest" description="Disordered" evidence="1">
    <location>
        <begin position="1"/>
        <end position="23"/>
    </location>
</feature>